<dbReference type="GO" id="GO:0016620">
    <property type="term" value="F:oxidoreductase activity, acting on the aldehyde or oxo group of donors, NAD or NADP as acceptor"/>
    <property type="evidence" value="ECO:0007669"/>
    <property type="project" value="InterPro"/>
</dbReference>
<feature type="transmembrane region" description="Helical" evidence="7">
    <location>
        <begin position="527"/>
        <end position="549"/>
    </location>
</feature>
<feature type="transmembrane region" description="Helical" evidence="7">
    <location>
        <begin position="459"/>
        <end position="481"/>
    </location>
</feature>
<sequence length="1140" mass="124006">MSHSDYDKDIAAVNTLSRDGKGTLPSSGSHISDKSRVSEDIETEDDRTSVSSASTHSDSINSTADQRPSIHHTWSRNTGNSWPGDKDEAITTVTTNATQDPRFEVDFDDDGENPQDWPTAKKALVIFFMSFSTLVVVMYSTSYTSGIPGMMATFGIQSKTLVILGITTYLCGLAIGSLLLAPLSEMYGRRPVYLIAVAAFTILIVPCALSNNLPQILVMRFFGAIAGAAMISNAPGTVSDISKEDYRALAFSIWSLGPMNGPVVGPLVGGFVFQALGWRWTNWVVMIGSGASWFMVFLIKETYAPAILRAKSAKKRKDTSEPRYYSRYDEKKAFWPLLRENLYRPLSMAIHEPICIFWDVYIALVYGVLYLCFVSYPIVFGELRGWSPGLVGLGYMGIGIGGVVTIASEPLLRRMINAHKKDPETGKPYPEAMVSVVVIAAVCVPVGEMIFAWTCTPNVHWIFPLLAGIPFGAGNCGVFIYASNYLVHSYGIYAASALAGNAVLRSAMGGALPLAGPKMYQTLGPHWSATMLSLIEFAMIPIPVVFYLYGHKIREKSALIRQMREDREKLENRKRRAADRAERLKVGGGDEKMLYSAPTHNRPYSLVTYPRSTKDAHHASSAPSILQPPTPQGYTPAAPQAQALPTWSPCQTPHNSTERDHALRTTASVAVANVVMEKESNKIEELSNTTIKNTETSSQQRNSNTPTTMSSTTDSPVPLWIDNTPIETSATFPVTQATSGTVAHHACSASPQEATSACASSWRAFKSWRNSTHTTRRDLILRVASYYETHASSLQRLQISETSCTEAWARMNTTLSVSYLREIAAQISSVAGVIPPTEKPNTTGFVFKEPVGPILCIAPWNGALILATRGIASAIAVGCSVVFKASELCPKTHSAITHAFKECGAPPGLLNQIQCAREDAGPLTETLIAHEAIRKIEFIGSAAVGRKIMAIAARYLKPVLMELGEVAEQFQALLVEAMADVGKGAGDAVSVDIARHAGDMIRDARDKGETILAGQVDDEHACRLTPTLVLHPQNSDTRILDEETFGPSASLYIVKEDADAVALANRSAYGLNATVWTRDMARFMKMSRELEYGQVHANSISVYTSPTGSQGGVKGSGFGRMNGTWGLDEFVVEKFVTWCD</sequence>
<dbReference type="InterPro" id="IPR005829">
    <property type="entry name" value="Sugar_transporter_CS"/>
</dbReference>
<protein>
    <submittedName>
        <fullName evidence="9">Mfs general substrate transporter</fullName>
    </submittedName>
</protein>
<keyword evidence="5" id="KW-0175">Coiled coil</keyword>
<evidence type="ECO:0000256" key="2">
    <source>
        <dbReference type="ARBA" id="ARBA00022692"/>
    </source>
</evidence>
<evidence type="ECO:0000256" key="1">
    <source>
        <dbReference type="ARBA" id="ARBA00004141"/>
    </source>
</evidence>
<gene>
    <name evidence="9" type="ORF">DDE83_002811</name>
</gene>
<evidence type="ECO:0000313" key="10">
    <source>
        <dbReference type="Proteomes" id="UP000249619"/>
    </source>
</evidence>
<dbReference type="GO" id="GO:0005886">
    <property type="term" value="C:plasma membrane"/>
    <property type="evidence" value="ECO:0007669"/>
    <property type="project" value="TreeGrafter"/>
</dbReference>
<dbReference type="InterPro" id="IPR011701">
    <property type="entry name" value="MFS"/>
</dbReference>
<dbReference type="Gene3D" id="3.40.309.10">
    <property type="entry name" value="Aldehyde Dehydrogenase, Chain A, domain 2"/>
    <property type="match status" value="1"/>
</dbReference>
<evidence type="ECO:0000256" key="7">
    <source>
        <dbReference type="SAM" id="Phobius"/>
    </source>
</evidence>
<dbReference type="InterPro" id="IPR016163">
    <property type="entry name" value="Ald_DH_C"/>
</dbReference>
<accession>A0A364N8W0</accession>
<evidence type="ECO:0000256" key="5">
    <source>
        <dbReference type="SAM" id="Coils"/>
    </source>
</evidence>
<feature type="transmembrane region" description="Helical" evidence="7">
    <location>
        <begin position="192"/>
        <end position="211"/>
    </location>
</feature>
<dbReference type="SUPFAM" id="SSF103473">
    <property type="entry name" value="MFS general substrate transporter"/>
    <property type="match status" value="1"/>
</dbReference>
<comment type="caution">
    <text evidence="9">The sequence shown here is derived from an EMBL/GenBank/DDBJ whole genome shotgun (WGS) entry which is preliminary data.</text>
</comment>
<dbReference type="FunFam" id="1.20.1250.20:FF:000011">
    <property type="entry name" value="MFS multidrug transporter, putative"/>
    <property type="match status" value="1"/>
</dbReference>
<dbReference type="Pfam" id="PF00171">
    <property type="entry name" value="Aldedh"/>
    <property type="match status" value="1"/>
</dbReference>
<feature type="compositionally biased region" description="Low complexity" evidence="6">
    <location>
        <begin position="49"/>
        <end position="59"/>
    </location>
</feature>
<evidence type="ECO:0000256" key="6">
    <source>
        <dbReference type="SAM" id="MobiDB-lite"/>
    </source>
</evidence>
<dbReference type="STRING" id="183478.A0A364N8W0"/>
<keyword evidence="4 7" id="KW-0472">Membrane</keyword>
<evidence type="ECO:0000259" key="8">
    <source>
        <dbReference type="PROSITE" id="PS50850"/>
    </source>
</evidence>
<dbReference type="InterPro" id="IPR016161">
    <property type="entry name" value="Ald_DH/histidinol_DH"/>
</dbReference>
<feature type="transmembrane region" description="Helical" evidence="7">
    <location>
        <begin position="161"/>
        <end position="180"/>
    </location>
</feature>
<evidence type="ECO:0000256" key="3">
    <source>
        <dbReference type="ARBA" id="ARBA00022989"/>
    </source>
</evidence>
<dbReference type="Gene3D" id="1.20.1250.20">
    <property type="entry name" value="MFS general substrate transporter like domains"/>
    <property type="match status" value="1"/>
</dbReference>
<dbReference type="EMBL" id="QGDH01000030">
    <property type="protein sequence ID" value="RAR13774.1"/>
    <property type="molecule type" value="Genomic_DNA"/>
</dbReference>
<dbReference type="GO" id="GO:0140115">
    <property type="term" value="P:export across plasma membrane"/>
    <property type="evidence" value="ECO:0007669"/>
    <property type="project" value="UniProtKB-ARBA"/>
</dbReference>
<feature type="domain" description="Major facilitator superfamily (MFS) profile" evidence="8">
    <location>
        <begin position="125"/>
        <end position="553"/>
    </location>
</feature>
<dbReference type="PROSITE" id="PS00216">
    <property type="entry name" value="SUGAR_TRANSPORT_1"/>
    <property type="match status" value="1"/>
</dbReference>
<proteinExistence type="predicted"/>
<name>A0A364N8W0_STELY</name>
<evidence type="ECO:0000256" key="4">
    <source>
        <dbReference type="ARBA" id="ARBA00023136"/>
    </source>
</evidence>
<feature type="transmembrane region" description="Helical" evidence="7">
    <location>
        <begin position="248"/>
        <end position="268"/>
    </location>
</feature>
<feature type="transmembrane region" description="Helical" evidence="7">
    <location>
        <begin position="432"/>
        <end position="453"/>
    </location>
</feature>
<feature type="transmembrane region" description="Helical" evidence="7">
    <location>
        <begin position="280"/>
        <end position="299"/>
    </location>
</feature>
<feature type="transmembrane region" description="Helical" evidence="7">
    <location>
        <begin position="217"/>
        <end position="236"/>
    </location>
</feature>
<feature type="region of interest" description="Disordered" evidence="6">
    <location>
        <begin position="684"/>
        <end position="717"/>
    </location>
</feature>
<comment type="subcellular location">
    <subcellularLocation>
        <location evidence="1">Membrane</location>
        <topology evidence="1">Multi-pass membrane protein</topology>
    </subcellularLocation>
</comment>
<feature type="transmembrane region" description="Helical" evidence="7">
    <location>
        <begin position="390"/>
        <end position="412"/>
    </location>
</feature>
<dbReference type="PANTHER" id="PTHR23502">
    <property type="entry name" value="MAJOR FACILITATOR SUPERFAMILY"/>
    <property type="match status" value="1"/>
</dbReference>
<reference evidence="10" key="1">
    <citation type="submission" date="2018-05" db="EMBL/GenBank/DDBJ databases">
        <title>Draft genome sequence of Stemphylium lycopersici strain CIDEFI 213.</title>
        <authorList>
            <person name="Medina R."/>
            <person name="Franco M.E.E."/>
            <person name="Lucentini C.G."/>
            <person name="Saparrat M.C.N."/>
            <person name="Balatti P.A."/>
        </authorList>
    </citation>
    <scope>NUCLEOTIDE SEQUENCE [LARGE SCALE GENOMIC DNA]</scope>
    <source>
        <strain evidence="10">CIDEFI 213</strain>
    </source>
</reference>
<keyword evidence="10" id="KW-1185">Reference proteome</keyword>
<feature type="transmembrane region" description="Helical" evidence="7">
    <location>
        <begin position="493"/>
        <end position="515"/>
    </location>
</feature>
<feature type="transmembrane region" description="Helical" evidence="7">
    <location>
        <begin position="354"/>
        <end position="378"/>
    </location>
</feature>
<dbReference type="InterPro" id="IPR016162">
    <property type="entry name" value="Ald_DH_N"/>
</dbReference>
<organism evidence="9 10">
    <name type="scientific">Stemphylium lycopersici</name>
    <name type="common">Tomato gray leaf spot disease fungus</name>
    <name type="synonym">Thyrospora lycopersici</name>
    <dbReference type="NCBI Taxonomy" id="183478"/>
    <lineage>
        <taxon>Eukaryota</taxon>
        <taxon>Fungi</taxon>
        <taxon>Dikarya</taxon>
        <taxon>Ascomycota</taxon>
        <taxon>Pezizomycotina</taxon>
        <taxon>Dothideomycetes</taxon>
        <taxon>Pleosporomycetidae</taxon>
        <taxon>Pleosporales</taxon>
        <taxon>Pleosporineae</taxon>
        <taxon>Pleosporaceae</taxon>
        <taxon>Stemphylium</taxon>
    </lineage>
</organism>
<keyword evidence="3 7" id="KW-1133">Transmembrane helix</keyword>
<dbReference type="GO" id="GO:0042908">
    <property type="term" value="P:xenobiotic transport"/>
    <property type="evidence" value="ECO:0007669"/>
    <property type="project" value="UniProtKB-ARBA"/>
</dbReference>
<keyword evidence="2 7" id="KW-0812">Transmembrane</keyword>
<dbReference type="InterPro" id="IPR036259">
    <property type="entry name" value="MFS_trans_sf"/>
</dbReference>
<dbReference type="Proteomes" id="UP000249619">
    <property type="component" value="Unassembled WGS sequence"/>
</dbReference>
<dbReference type="PANTHER" id="PTHR23502:SF12">
    <property type="entry name" value="MULTIDRUG TRANSPORTER, PUTATIVE (AFU_ORTHOLOGUE AFUA_1G06440)-RELATED"/>
    <property type="match status" value="1"/>
</dbReference>
<feature type="region of interest" description="Disordered" evidence="6">
    <location>
        <begin position="612"/>
        <end position="640"/>
    </location>
</feature>
<feature type="coiled-coil region" evidence="5">
    <location>
        <begin position="553"/>
        <end position="587"/>
    </location>
</feature>
<feature type="region of interest" description="Disordered" evidence="6">
    <location>
        <begin position="15"/>
        <end position="88"/>
    </location>
</feature>
<dbReference type="AlphaFoldDB" id="A0A364N8W0"/>
<dbReference type="InterPro" id="IPR015590">
    <property type="entry name" value="Aldehyde_DH_dom"/>
</dbReference>
<feature type="compositionally biased region" description="Polar residues" evidence="6">
    <location>
        <begin position="686"/>
        <end position="701"/>
    </location>
</feature>
<dbReference type="SUPFAM" id="SSF53720">
    <property type="entry name" value="ALDH-like"/>
    <property type="match status" value="1"/>
</dbReference>
<dbReference type="PROSITE" id="PS50850">
    <property type="entry name" value="MFS"/>
    <property type="match status" value="1"/>
</dbReference>
<dbReference type="InterPro" id="IPR020846">
    <property type="entry name" value="MFS_dom"/>
</dbReference>
<dbReference type="Gene3D" id="3.40.605.10">
    <property type="entry name" value="Aldehyde Dehydrogenase, Chain A, domain 1"/>
    <property type="match status" value="2"/>
</dbReference>
<dbReference type="CDD" id="cd17323">
    <property type="entry name" value="MFS_Tpo1_MDR_like"/>
    <property type="match status" value="1"/>
</dbReference>
<feature type="compositionally biased region" description="Low complexity" evidence="6">
    <location>
        <begin position="702"/>
        <end position="716"/>
    </location>
</feature>
<dbReference type="GO" id="GO:0022857">
    <property type="term" value="F:transmembrane transporter activity"/>
    <property type="evidence" value="ECO:0007669"/>
    <property type="project" value="InterPro"/>
</dbReference>
<feature type="transmembrane region" description="Helical" evidence="7">
    <location>
        <begin position="123"/>
        <end position="141"/>
    </location>
</feature>
<evidence type="ECO:0000313" key="9">
    <source>
        <dbReference type="EMBL" id="RAR13774.1"/>
    </source>
</evidence>
<dbReference type="Pfam" id="PF07690">
    <property type="entry name" value="MFS_1"/>
    <property type="match status" value="1"/>
</dbReference>